<evidence type="ECO:0000256" key="7">
    <source>
        <dbReference type="ARBA" id="ARBA00047292"/>
    </source>
</evidence>
<protein>
    <recommendedName>
        <fullName evidence="1">cAMP-dependent protein kinase</fullName>
        <ecNumber evidence="1">2.7.11.11</ecNumber>
    </recommendedName>
</protein>
<keyword evidence="16" id="KW-1185">Reference proteome</keyword>
<dbReference type="FunFam" id="1.10.510.10:FF:000005">
    <property type="entry name" value="cAMP-dependent protein kinase catalytic subunit alpha"/>
    <property type="match status" value="1"/>
</dbReference>
<evidence type="ECO:0000256" key="2">
    <source>
        <dbReference type="ARBA" id="ARBA00022527"/>
    </source>
</evidence>
<gene>
    <name evidence="15" type="ORF">SeMB42_g07591</name>
</gene>
<evidence type="ECO:0000256" key="10">
    <source>
        <dbReference type="RuleBase" id="RU000304"/>
    </source>
</evidence>
<dbReference type="Gene3D" id="3.30.200.20">
    <property type="entry name" value="Phosphorylase Kinase, domain 1"/>
    <property type="match status" value="1"/>
</dbReference>
<comment type="catalytic activity">
    <reaction evidence="8">
        <text>L-seryl-[protein] + ATP = O-phospho-L-seryl-[protein] + ADP + H(+)</text>
        <dbReference type="Rhea" id="RHEA:17989"/>
        <dbReference type="Rhea" id="RHEA-COMP:9863"/>
        <dbReference type="Rhea" id="RHEA-COMP:11604"/>
        <dbReference type="ChEBI" id="CHEBI:15378"/>
        <dbReference type="ChEBI" id="CHEBI:29999"/>
        <dbReference type="ChEBI" id="CHEBI:30616"/>
        <dbReference type="ChEBI" id="CHEBI:83421"/>
        <dbReference type="ChEBI" id="CHEBI:456216"/>
        <dbReference type="EC" id="2.7.11.11"/>
    </reaction>
</comment>
<feature type="region of interest" description="Disordered" evidence="11">
    <location>
        <begin position="98"/>
        <end position="162"/>
    </location>
</feature>
<dbReference type="PANTHER" id="PTHR24353:SF153">
    <property type="entry name" value="CAMP-DEPENDENT PROTEIN KINASE CATALYTIC SUBUNIT 1"/>
    <property type="match status" value="1"/>
</dbReference>
<name>A0A507C0T0_9FUNG</name>
<dbReference type="PANTHER" id="PTHR24353">
    <property type="entry name" value="CYCLIC NUCLEOTIDE-DEPENDENT PROTEIN KINASE"/>
    <property type="match status" value="1"/>
</dbReference>
<evidence type="ECO:0000256" key="4">
    <source>
        <dbReference type="ARBA" id="ARBA00022741"/>
    </source>
</evidence>
<keyword evidence="6 9" id="KW-0067">ATP-binding</keyword>
<feature type="domain" description="Protein kinase" evidence="13">
    <location>
        <begin position="179"/>
        <end position="433"/>
    </location>
</feature>
<dbReference type="EMBL" id="QEAN01000564">
    <property type="protein sequence ID" value="TPX32659.1"/>
    <property type="molecule type" value="Genomic_DNA"/>
</dbReference>
<keyword evidence="2 10" id="KW-0723">Serine/threonine-protein kinase</keyword>
<dbReference type="SMART" id="SM00220">
    <property type="entry name" value="S_TKc"/>
    <property type="match status" value="1"/>
</dbReference>
<dbReference type="SUPFAM" id="SSF56112">
    <property type="entry name" value="Protein kinase-like (PK-like)"/>
    <property type="match status" value="1"/>
</dbReference>
<evidence type="ECO:0000256" key="1">
    <source>
        <dbReference type="ARBA" id="ARBA00012444"/>
    </source>
</evidence>
<feature type="transmembrane region" description="Helical" evidence="12">
    <location>
        <begin position="12"/>
        <end position="31"/>
    </location>
</feature>
<evidence type="ECO:0000259" key="14">
    <source>
        <dbReference type="PROSITE" id="PS51285"/>
    </source>
</evidence>
<keyword evidence="12" id="KW-1133">Transmembrane helix</keyword>
<keyword evidence="5" id="KW-0418">Kinase</keyword>
<dbReference type="Gene3D" id="1.10.510.10">
    <property type="entry name" value="Transferase(Phosphotransferase) domain 1"/>
    <property type="match status" value="1"/>
</dbReference>
<dbReference type="GO" id="GO:0005952">
    <property type="term" value="C:cAMP-dependent protein kinase complex"/>
    <property type="evidence" value="ECO:0007669"/>
    <property type="project" value="TreeGrafter"/>
</dbReference>
<dbReference type="EC" id="2.7.11.11" evidence="1"/>
<comment type="catalytic activity">
    <reaction evidence="7">
        <text>L-threonyl-[protein] + ATP = O-phospho-L-threonyl-[protein] + ADP + H(+)</text>
        <dbReference type="Rhea" id="RHEA:46608"/>
        <dbReference type="Rhea" id="RHEA-COMP:11060"/>
        <dbReference type="Rhea" id="RHEA-COMP:11605"/>
        <dbReference type="ChEBI" id="CHEBI:15378"/>
        <dbReference type="ChEBI" id="CHEBI:30013"/>
        <dbReference type="ChEBI" id="CHEBI:30616"/>
        <dbReference type="ChEBI" id="CHEBI:61977"/>
        <dbReference type="ChEBI" id="CHEBI:456216"/>
        <dbReference type="EC" id="2.7.11.11"/>
    </reaction>
</comment>
<feature type="binding site" evidence="9">
    <location>
        <position position="208"/>
    </location>
    <ligand>
        <name>ATP</name>
        <dbReference type="ChEBI" id="CHEBI:30616"/>
    </ligand>
</feature>
<dbReference type="FunFam" id="3.30.200.20:FF:000005">
    <property type="entry name" value="cAMP-dependent protein kinase catalytic subunit"/>
    <property type="match status" value="1"/>
</dbReference>
<keyword evidence="3" id="KW-0808">Transferase</keyword>
<evidence type="ECO:0000256" key="3">
    <source>
        <dbReference type="ARBA" id="ARBA00022679"/>
    </source>
</evidence>
<feature type="compositionally biased region" description="Low complexity" evidence="11">
    <location>
        <begin position="103"/>
        <end position="119"/>
    </location>
</feature>
<dbReference type="SMART" id="SM00133">
    <property type="entry name" value="S_TK_X"/>
    <property type="match status" value="1"/>
</dbReference>
<evidence type="ECO:0000256" key="9">
    <source>
        <dbReference type="PROSITE-ProRule" id="PRU10141"/>
    </source>
</evidence>
<evidence type="ECO:0000313" key="16">
    <source>
        <dbReference type="Proteomes" id="UP000317494"/>
    </source>
</evidence>
<dbReference type="GO" id="GO:0004691">
    <property type="term" value="F:cAMP-dependent protein kinase activity"/>
    <property type="evidence" value="ECO:0007669"/>
    <property type="project" value="UniProtKB-EC"/>
</dbReference>
<reference evidence="15 16" key="1">
    <citation type="journal article" date="2019" name="Sci. Rep.">
        <title>Comparative genomics of chytrid fungi reveal insights into the obligate biotrophic and pathogenic lifestyle of Synchytrium endobioticum.</title>
        <authorList>
            <person name="van de Vossenberg B.T.L.H."/>
            <person name="Warris S."/>
            <person name="Nguyen H.D.T."/>
            <person name="van Gent-Pelzer M.P.E."/>
            <person name="Joly D.L."/>
            <person name="van de Geest H.C."/>
            <person name="Bonants P.J.M."/>
            <person name="Smith D.S."/>
            <person name="Levesque C.A."/>
            <person name="van der Lee T.A.J."/>
        </authorList>
    </citation>
    <scope>NUCLEOTIDE SEQUENCE [LARGE SCALE GENOMIC DNA]</scope>
    <source>
        <strain evidence="15 16">MB42</strain>
    </source>
</reference>
<feature type="domain" description="AGC-kinase C-terminal" evidence="14">
    <location>
        <begin position="434"/>
        <end position="488"/>
    </location>
</feature>
<evidence type="ECO:0000256" key="8">
    <source>
        <dbReference type="ARBA" id="ARBA00047454"/>
    </source>
</evidence>
<keyword evidence="4 9" id="KW-0547">Nucleotide-binding</keyword>
<feature type="compositionally biased region" description="Basic and acidic residues" evidence="11">
    <location>
        <begin position="120"/>
        <end position="129"/>
    </location>
</feature>
<dbReference type="GO" id="GO:0005634">
    <property type="term" value="C:nucleus"/>
    <property type="evidence" value="ECO:0007669"/>
    <property type="project" value="TreeGrafter"/>
</dbReference>
<organism evidence="15 16">
    <name type="scientific">Synchytrium endobioticum</name>
    <dbReference type="NCBI Taxonomy" id="286115"/>
    <lineage>
        <taxon>Eukaryota</taxon>
        <taxon>Fungi</taxon>
        <taxon>Fungi incertae sedis</taxon>
        <taxon>Chytridiomycota</taxon>
        <taxon>Chytridiomycota incertae sedis</taxon>
        <taxon>Chytridiomycetes</taxon>
        <taxon>Synchytriales</taxon>
        <taxon>Synchytriaceae</taxon>
        <taxon>Synchytrium</taxon>
    </lineage>
</organism>
<dbReference type="Proteomes" id="UP000317494">
    <property type="component" value="Unassembled WGS sequence"/>
</dbReference>
<dbReference type="GO" id="GO:0005524">
    <property type="term" value="F:ATP binding"/>
    <property type="evidence" value="ECO:0007669"/>
    <property type="project" value="UniProtKB-UniRule"/>
</dbReference>
<dbReference type="PROSITE" id="PS50011">
    <property type="entry name" value="PROTEIN_KINASE_DOM"/>
    <property type="match status" value="1"/>
</dbReference>
<evidence type="ECO:0000256" key="5">
    <source>
        <dbReference type="ARBA" id="ARBA00022777"/>
    </source>
</evidence>
<dbReference type="STRING" id="286115.A0A507C0T0"/>
<sequence>MLGCPKYQRVRVWTPLCLFHSLILTLFLPIFTSKASIALYRLSSRLSFSTHLALSRTYCPSPKPTEISFDFQLICPLQANSHLDIMPLVQISRNSAKSNSIGSSAKDPTTTAADAASPKLHTESAHRTVDSSNGLPAQAPASAPRHDAATSPTAPSPTLASPDVVSSCLKPHKYELTEFNVDRTLGTGSFGRVHMVKLNTTGKYYAMKVLRKVDVVRMKQVEHTVSEKTILEQLDFPFLVSLLGTFQDCQNLYMVMEYVQGGELFSYLRRCGRFPNNVARFYAAEVVCAFEYMHSKDIIYRDLKPENLLIDSKGHIKITDLGFAKHVPDVTWTLCGTPDYLAPEIIQSKGYSRAVDWWALGVLIFEMLAGYPPFCDEDHSKLYEKILACKPRYPTHFHPNAKDLLRKLLTADLTKRFGNLRAGSTDIKSHDWFLGMEWSKLVKKEIPAPYIPPSKNDGDTSNFDEYPEDHEAYGLPGPDPHRERFKDF</sequence>
<evidence type="ECO:0000259" key="13">
    <source>
        <dbReference type="PROSITE" id="PS50011"/>
    </source>
</evidence>
<dbReference type="Pfam" id="PF00069">
    <property type="entry name" value="Pkinase"/>
    <property type="match status" value="1"/>
</dbReference>
<feature type="compositionally biased region" description="Basic and acidic residues" evidence="11">
    <location>
        <begin position="479"/>
        <end position="488"/>
    </location>
</feature>
<evidence type="ECO:0000256" key="11">
    <source>
        <dbReference type="SAM" id="MobiDB-lite"/>
    </source>
</evidence>
<dbReference type="InterPro" id="IPR000719">
    <property type="entry name" value="Prot_kinase_dom"/>
</dbReference>
<keyword evidence="12" id="KW-0812">Transmembrane</keyword>
<dbReference type="InterPro" id="IPR011009">
    <property type="entry name" value="Kinase-like_dom_sf"/>
</dbReference>
<dbReference type="InterPro" id="IPR017441">
    <property type="entry name" value="Protein_kinase_ATP_BS"/>
</dbReference>
<feature type="region of interest" description="Disordered" evidence="11">
    <location>
        <begin position="449"/>
        <end position="488"/>
    </location>
</feature>
<evidence type="ECO:0000256" key="12">
    <source>
        <dbReference type="SAM" id="Phobius"/>
    </source>
</evidence>
<dbReference type="InterPro" id="IPR000961">
    <property type="entry name" value="AGC-kinase_C"/>
</dbReference>
<comment type="caution">
    <text evidence="15">The sequence shown here is derived from an EMBL/GenBank/DDBJ whole genome shotgun (WGS) entry which is preliminary data.</text>
</comment>
<proteinExistence type="inferred from homology"/>
<dbReference type="PROSITE" id="PS51285">
    <property type="entry name" value="AGC_KINASE_CTER"/>
    <property type="match status" value="1"/>
</dbReference>
<keyword evidence="12" id="KW-0472">Membrane</keyword>
<dbReference type="PROSITE" id="PS00108">
    <property type="entry name" value="PROTEIN_KINASE_ST"/>
    <property type="match status" value="1"/>
</dbReference>
<accession>A0A507C0T0</accession>
<dbReference type="VEuPathDB" id="FungiDB:SeMB42_g07591"/>
<evidence type="ECO:0000256" key="6">
    <source>
        <dbReference type="ARBA" id="ARBA00022840"/>
    </source>
</evidence>
<evidence type="ECO:0000313" key="15">
    <source>
        <dbReference type="EMBL" id="TPX32659.1"/>
    </source>
</evidence>
<dbReference type="InterPro" id="IPR008271">
    <property type="entry name" value="Ser/Thr_kinase_AS"/>
</dbReference>
<dbReference type="GO" id="GO:0005829">
    <property type="term" value="C:cytosol"/>
    <property type="evidence" value="ECO:0007669"/>
    <property type="project" value="TreeGrafter"/>
</dbReference>
<dbReference type="CDD" id="cd05580">
    <property type="entry name" value="STKc_PKA_like"/>
    <property type="match status" value="1"/>
</dbReference>
<dbReference type="PROSITE" id="PS00107">
    <property type="entry name" value="PROTEIN_KINASE_ATP"/>
    <property type="match status" value="1"/>
</dbReference>
<dbReference type="AlphaFoldDB" id="A0A507C0T0"/>
<feature type="compositionally biased region" description="Low complexity" evidence="11">
    <location>
        <begin position="149"/>
        <end position="162"/>
    </location>
</feature>
<comment type="similarity">
    <text evidence="10">Belongs to the protein kinase superfamily.</text>
</comment>